<keyword evidence="9" id="KW-1185">Reference proteome</keyword>
<dbReference type="EMBL" id="MCFH01000030">
    <property type="protein sequence ID" value="ORX47576.1"/>
    <property type="molecule type" value="Genomic_DNA"/>
</dbReference>
<dbReference type="InterPro" id="IPR024790">
    <property type="entry name" value="APC4_long_dom"/>
</dbReference>
<evidence type="ECO:0000259" key="6">
    <source>
        <dbReference type="Pfam" id="PF12894"/>
    </source>
</evidence>
<feature type="domain" description="Anaphase-promoting complex subunit 4-like WD40" evidence="6">
    <location>
        <begin position="26"/>
        <end position="120"/>
    </location>
</feature>
<keyword evidence="2" id="KW-0132">Cell division</keyword>
<gene>
    <name evidence="8" type="ORF">BCR36DRAFT_330321</name>
</gene>
<dbReference type="GO" id="GO:0070979">
    <property type="term" value="P:protein K11-linked ubiquitination"/>
    <property type="evidence" value="ECO:0007669"/>
    <property type="project" value="TreeGrafter"/>
</dbReference>
<dbReference type="STRING" id="1754191.A0A1Y1V5Y6"/>
<dbReference type="GO" id="GO:0034399">
    <property type="term" value="C:nuclear periphery"/>
    <property type="evidence" value="ECO:0007669"/>
    <property type="project" value="TreeGrafter"/>
</dbReference>
<dbReference type="Pfam" id="PF12894">
    <property type="entry name" value="ANAPC4_WD40"/>
    <property type="match status" value="1"/>
</dbReference>
<dbReference type="Gene3D" id="2.130.10.10">
    <property type="entry name" value="YVTN repeat-like/Quinoprotein amine dehydrogenase"/>
    <property type="match status" value="1"/>
</dbReference>
<proteinExistence type="predicted"/>
<accession>A0A1Y1V5Y6</accession>
<organism evidence="8 9">
    <name type="scientific">Piromyces finnis</name>
    <dbReference type="NCBI Taxonomy" id="1754191"/>
    <lineage>
        <taxon>Eukaryota</taxon>
        <taxon>Fungi</taxon>
        <taxon>Fungi incertae sedis</taxon>
        <taxon>Chytridiomycota</taxon>
        <taxon>Chytridiomycota incertae sedis</taxon>
        <taxon>Neocallimastigomycetes</taxon>
        <taxon>Neocallimastigales</taxon>
        <taxon>Neocallimastigaceae</taxon>
        <taxon>Piromyces</taxon>
    </lineage>
</organism>
<dbReference type="InterPro" id="IPR024789">
    <property type="entry name" value="APC4"/>
</dbReference>
<keyword evidence="3" id="KW-0498">Mitosis</keyword>
<dbReference type="PANTHER" id="PTHR13260:SF0">
    <property type="entry name" value="ANAPHASE-PROMOTING COMPLEX SUBUNIT 4"/>
    <property type="match status" value="1"/>
</dbReference>
<dbReference type="GO" id="GO:0005680">
    <property type="term" value="C:anaphase-promoting complex"/>
    <property type="evidence" value="ECO:0007669"/>
    <property type="project" value="InterPro"/>
</dbReference>
<evidence type="ECO:0000256" key="1">
    <source>
        <dbReference type="ARBA" id="ARBA00016067"/>
    </source>
</evidence>
<dbReference type="Pfam" id="PF12896">
    <property type="entry name" value="ANAPC4"/>
    <property type="match status" value="1"/>
</dbReference>
<sequence length="1029" mass="119669">MESTNYPEINIQSENINFQEKILHIKWCPSMDLLAIVNSSYKLTVYRTTWIEDKFVLQKIWAINSTLCQTSIEWRPDGKIIAIGYIDGSLKLIDVETSQIAYSLTHFTKNAYITSMTWLEETYTKNPNQIMKTMTTSLENDLPNLSKIPNSQQFNISQYSGEIFSNNSKMGTTLLSEKIHNNDDKIDILLIYDNKGQFHMSMFGLFYLGSIDITKDTMCNIKNPYIVSSYLSIDFHYISLIVISADSENDILSGKLENELNQYSNNSRPYNLKAISKKYKLHKMTFDTNIIFKKKKKIRSLAIKLGNMISHLNYIYSGIKNMKSEYEGKVKITNDNLKKFSEVMEDFAVFTPPITEFIITFVTGLPTQSVRHYLSNELKEKGIKNWERILDVTYSNIYKLIIEYVQPGCERLLYYLSDLLGFCKWDEQFTSLGIVEADIKQFIVLTGSLIGMLEEISIEIKKLRKNLNSFFAWLQSVLNIIVNEDAKPPIVEDSKGILDFLHTAFSNSNNILDKYFIDINEDGSVMNNDIQNNEDSKSKTSKKEPETIFDIAERIDMNSLPSLSSKLENWEEYIYQEENERNNNENISRIFSEFGNCLETSNENNMDTRNTLNTSFNIFNENNSILNENENYLYNNRRKFSDEGIQNSPKKQCVSLDDEDNMLINYNDSINEKDNDDKVIKNSKKRSCNIISDALDNNQEPIISLSNYKYQGKRLKPVFSNKSYADNPIKYTFPKHNKNQISPAYKNISLMSLVLEVTKKGKEIILMPSHIIGRSLSLIYSFSVTHDNQTFKSVIIDNETRFDEENQNFDNEFGNNSISTEIEDEHYNNELSYNMKNEGYLICKFYCGKKYMVNYTAFNLYDKNKRITGQYLYIFKFKMKKMIEGYKENNNKNNENNNKNSKVITEITAIKTPKNARILDFEFYNDKLIICLVKYENKDGNTYKIGWVNYYKTKFTSLSQMILNDYNNLQLTDFLEISKLKAYNLHLHNSITINSITPQFLRISLKRGLLCVVDKKKKGVCVFTIEENS</sequence>
<evidence type="ECO:0000256" key="4">
    <source>
        <dbReference type="ARBA" id="ARBA00022786"/>
    </source>
</evidence>
<evidence type="ECO:0000256" key="3">
    <source>
        <dbReference type="ARBA" id="ARBA00022776"/>
    </source>
</evidence>
<protein>
    <recommendedName>
        <fullName evidence="1">Anaphase-promoting complex subunit 4</fullName>
    </recommendedName>
</protein>
<evidence type="ECO:0000259" key="7">
    <source>
        <dbReference type="Pfam" id="PF12896"/>
    </source>
</evidence>
<evidence type="ECO:0000313" key="9">
    <source>
        <dbReference type="Proteomes" id="UP000193719"/>
    </source>
</evidence>
<dbReference type="AlphaFoldDB" id="A0A1Y1V5Y6"/>
<dbReference type="InterPro" id="IPR024977">
    <property type="entry name" value="Apc4-like_WD40_dom"/>
</dbReference>
<dbReference type="PANTHER" id="PTHR13260">
    <property type="entry name" value="ANAPHASE PROMOTING COMPLEX SUBUNIT 4 APC4"/>
    <property type="match status" value="1"/>
</dbReference>
<name>A0A1Y1V5Y6_9FUNG</name>
<feature type="domain" description="Anaphase-promoting complex subunit 4 long" evidence="7">
    <location>
        <begin position="284"/>
        <end position="481"/>
    </location>
</feature>
<dbReference type="InterPro" id="IPR015943">
    <property type="entry name" value="WD40/YVTN_repeat-like_dom_sf"/>
</dbReference>
<evidence type="ECO:0000256" key="2">
    <source>
        <dbReference type="ARBA" id="ARBA00022618"/>
    </source>
</evidence>
<dbReference type="GO" id="GO:0051301">
    <property type="term" value="P:cell division"/>
    <property type="evidence" value="ECO:0007669"/>
    <property type="project" value="UniProtKB-KW"/>
</dbReference>
<reference evidence="8 9" key="1">
    <citation type="submission" date="2016-08" db="EMBL/GenBank/DDBJ databases">
        <title>Genomes of anaerobic fungi encode conserved fungal cellulosomes for biomass hydrolysis.</title>
        <authorList>
            <consortium name="DOE Joint Genome Institute"/>
            <person name="Haitjema C.H."/>
            <person name="Gilmore S.P."/>
            <person name="Henske J.K."/>
            <person name="Solomon K.V."/>
            <person name="De Groot R."/>
            <person name="Kuo A."/>
            <person name="Mondo S.J."/>
            <person name="Salamov A.A."/>
            <person name="Labutti K."/>
            <person name="Zhao Z."/>
            <person name="Chiniquy J."/>
            <person name="Barry K."/>
            <person name="Brewer H.M."/>
            <person name="Purvine S.O."/>
            <person name="Wright A.T."/>
            <person name="Boxma B."/>
            <person name="Van Alen T."/>
            <person name="Hackstein J.H."/>
            <person name="Baker S.E."/>
            <person name="Grigoriev I.V."/>
            <person name="O'Malley M.A."/>
        </authorList>
    </citation>
    <scope>NUCLEOTIDE SEQUENCE [LARGE SCALE GENOMIC DNA]</scope>
    <source>
        <strain evidence="9">finn</strain>
    </source>
</reference>
<dbReference type="OrthoDB" id="2141038at2759"/>
<keyword evidence="4" id="KW-0833">Ubl conjugation pathway</keyword>
<dbReference type="GO" id="GO:0031145">
    <property type="term" value="P:anaphase-promoting complex-dependent catabolic process"/>
    <property type="evidence" value="ECO:0007669"/>
    <property type="project" value="InterPro"/>
</dbReference>
<keyword evidence="5" id="KW-0131">Cell cycle</keyword>
<reference evidence="8 9" key="2">
    <citation type="submission" date="2016-08" db="EMBL/GenBank/DDBJ databases">
        <title>Pervasive Adenine N6-methylation of Active Genes in Fungi.</title>
        <authorList>
            <consortium name="DOE Joint Genome Institute"/>
            <person name="Mondo S.J."/>
            <person name="Dannebaum R.O."/>
            <person name="Kuo R.C."/>
            <person name="Labutti K."/>
            <person name="Haridas S."/>
            <person name="Kuo A."/>
            <person name="Salamov A."/>
            <person name="Ahrendt S.R."/>
            <person name="Lipzen A."/>
            <person name="Sullivan W."/>
            <person name="Andreopoulos W.B."/>
            <person name="Clum A."/>
            <person name="Lindquist E."/>
            <person name="Daum C."/>
            <person name="Ramamoorthy G.K."/>
            <person name="Gryganskyi A."/>
            <person name="Culley D."/>
            <person name="Magnuson J.K."/>
            <person name="James T.Y."/>
            <person name="O'Malley M.A."/>
            <person name="Stajich J.E."/>
            <person name="Spatafora J.W."/>
            <person name="Visel A."/>
            <person name="Grigoriev I.V."/>
        </authorList>
    </citation>
    <scope>NUCLEOTIDE SEQUENCE [LARGE SCALE GENOMIC DNA]</scope>
    <source>
        <strain evidence="9">finn</strain>
    </source>
</reference>
<comment type="caution">
    <text evidence="8">The sequence shown here is derived from an EMBL/GenBank/DDBJ whole genome shotgun (WGS) entry which is preliminary data.</text>
</comment>
<dbReference type="SUPFAM" id="SSF117289">
    <property type="entry name" value="Nucleoporin domain"/>
    <property type="match status" value="1"/>
</dbReference>
<evidence type="ECO:0000256" key="5">
    <source>
        <dbReference type="ARBA" id="ARBA00023306"/>
    </source>
</evidence>
<evidence type="ECO:0000313" key="8">
    <source>
        <dbReference type="EMBL" id="ORX47576.1"/>
    </source>
</evidence>
<dbReference type="Proteomes" id="UP000193719">
    <property type="component" value="Unassembled WGS sequence"/>
</dbReference>